<sequence>MKMGYQMMSQKDILWYMWEKIGADILFQFLG</sequence>
<evidence type="ECO:0000313" key="2">
    <source>
        <dbReference type="Proteomes" id="UP001234989"/>
    </source>
</evidence>
<gene>
    <name evidence="1" type="ORF">MTR67_008036</name>
</gene>
<dbReference type="EMBL" id="CP133613">
    <property type="protein sequence ID" value="WMV14651.1"/>
    <property type="molecule type" value="Genomic_DNA"/>
</dbReference>
<organism evidence="1 2">
    <name type="scientific">Solanum verrucosum</name>
    <dbReference type="NCBI Taxonomy" id="315347"/>
    <lineage>
        <taxon>Eukaryota</taxon>
        <taxon>Viridiplantae</taxon>
        <taxon>Streptophyta</taxon>
        <taxon>Embryophyta</taxon>
        <taxon>Tracheophyta</taxon>
        <taxon>Spermatophyta</taxon>
        <taxon>Magnoliopsida</taxon>
        <taxon>eudicotyledons</taxon>
        <taxon>Gunneridae</taxon>
        <taxon>Pentapetalae</taxon>
        <taxon>asterids</taxon>
        <taxon>lamiids</taxon>
        <taxon>Solanales</taxon>
        <taxon>Solanaceae</taxon>
        <taxon>Solanoideae</taxon>
        <taxon>Solaneae</taxon>
        <taxon>Solanum</taxon>
    </lineage>
</organism>
<evidence type="ECO:0000313" key="1">
    <source>
        <dbReference type="EMBL" id="WMV14651.1"/>
    </source>
</evidence>
<name>A0AAF0Q676_SOLVR</name>
<dbReference type="Proteomes" id="UP001234989">
    <property type="component" value="Chromosome 2"/>
</dbReference>
<keyword evidence="2" id="KW-1185">Reference proteome</keyword>
<protein>
    <submittedName>
        <fullName evidence="1">Uncharacterized protein</fullName>
    </submittedName>
</protein>
<dbReference type="AlphaFoldDB" id="A0AAF0Q676"/>
<proteinExistence type="predicted"/>
<accession>A0AAF0Q676</accession>
<reference evidence="1" key="1">
    <citation type="submission" date="2023-08" db="EMBL/GenBank/DDBJ databases">
        <title>A de novo genome assembly of Solanum verrucosum Schlechtendal, a Mexican diploid species geographically isolated from the other diploid A-genome species in potato relatives.</title>
        <authorList>
            <person name="Hosaka K."/>
        </authorList>
    </citation>
    <scope>NUCLEOTIDE SEQUENCE</scope>
    <source>
        <tissue evidence="1">Young leaves</tissue>
    </source>
</reference>